<evidence type="ECO:0000313" key="1">
    <source>
        <dbReference type="EMBL" id="GEK76938.1"/>
    </source>
</evidence>
<dbReference type="PROSITE" id="PS51257">
    <property type="entry name" value="PROKAR_LIPOPROTEIN"/>
    <property type="match status" value="1"/>
</dbReference>
<gene>
    <name evidence="1" type="ORF">PAT01_22420</name>
</gene>
<name>A0ABQ0UEQ0_PSEAF</name>
<comment type="caution">
    <text evidence="1">The sequence shown here is derived from an EMBL/GenBank/DDBJ whole genome shotgun (WGS) entry which is preliminary data.</text>
</comment>
<dbReference type="Proteomes" id="UP000321189">
    <property type="component" value="Unassembled WGS sequence"/>
</dbReference>
<organism evidence="1 2">
    <name type="scientific">Pseudoalteromonas atlantica</name>
    <name type="common">Alteromonas atlantica</name>
    <dbReference type="NCBI Taxonomy" id="288"/>
    <lineage>
        <taxon>Bacteria</taxon>
        <taxon>Pseudomonadati</taxon>
        <taxon>Pseudomonadota</taxon>
        <taxon>Gammaproteobacteria</taxon>
        <taxon>Alteromonadales</taxon>
        <taxon>Pseudoalteromonadaceae</taxon>
        <taxon>Pseudoalteromonas</taxon>
    </lineage>
</organism>
<evidence type="ECO:0000313" key="2">
    <source>
        <dbReference type="Proteomes" id="UP000321189"/>
    </source>
</evidence>
<sequence>MRIIPLILVTLFLLGCDRKPATYDECILENMKGVKSDVGAKLIHRSCYDKNKKQTTHKEIKQLEVKERLNLTGRASLGYSNYYSGNIYNGNESITVTELKVKITTTNGKSKTSRYYIDEVNIPPLTSKSFGFDIIPAGNGSEYSWVISSAKGYEEK</sequence>
<reference evidence="1 2" key="1">
    <citation type="submission" date="2019-07" db="EMBL/GenBank/DDBJ databases">
        <title>Whole genome shotgun sequence of Pseudoalteromonas atlantica NBRC 103033.</title>
        <authorList>
            <person name="Hosoyama A."/>
            <person name="Uohara A."/>
            <person name="Ohji S."/>
            <person name="Ichikawa N."/>
        </authorList>
    </citation>
    <scope>NUCLEOTIDE SEQUENCE [LARGE SCALE GENOMIC DNA]</scope>
    <source>
        <strain evidence="1 2">NBRC 103033</strain>
    </source>
</reference>
<protein>
    <recommendedName>
        <fullName evidence="3">Lipoprotein</fullName>
    </recommendedName>
</protein>
<evidence type="ECO:0008006" key="3">
    <source>
        <dbReference type="Google" id="ProtNLM"/>
    </source>
</evidence>
<dbReference type="RefSeq" id="WP_154945483.1">
    <property type="nucleotide sequence ID" value="NZ_BJUT01000024.1"/>
</dbReference>
<accession>A0ABQ0UEQ0</accession>
<keyword evidence="2" id="KW-1185">Reference proteome</keyword>
<dbReference type="EMBL" id="BJUT01000024">
    <property type="protein sequence ID" value="GEK76938.1"/>
    <property type="molecule type" value="Genomic_DNA"/>
</dbReference>
<proteinExistence type="predicted"/>